<dbReference type="PROSITE" id="PS51352">
    <property type="entry name" value="THIOREDOXIN_2"/>
    <property type="match status" value="1"/>
</dbReference>
<dbReference type="AlphaFoldDB" id="A0A4Z0M2J7"/>
<protein>
    <submittedName>
        <fullName evidence="4">DUF255 domain-containing protein</fullName>
    </submittedName>
</protein>
<proteinExistence type="predicted"/>
<dbReference type="PANTHER" id="PTHR15337">
    <property type="entry name" value="ANTERIOR GRADIENT PROTEIN-RELATED"/>
    <property type="match status" value="1"/>
</dbReference>
<keyword evidence="5" id="KW-1185">Reference proteome</keyword>
<dbReference type="EMBL" id="SRLE01000006">
    <property type="protein sequence ID" value="TGD73913.1"/>
    <property type="molecule type" value="Genomic_DNA"/>
</dbReference>
<reference evidence="4 5" key="1">
    <citation type="submission" date="2019-04" db="EMBL/GenBank/DDBJ databases">
        <title>Taxonomy of novel Haliea sp. from mangrove soil of West Coast of India.</title>
        <authorList>
            <person name="Verma A."/>
            <person name="Kumar P."/>
            <person name="Krishnamurthi S."/>
        </authorList>
    </citation>
    <scope>NUCLEOTIDE SEQUENCE [LARGE SCALE GENOMIC DNA]</scope>
    <source>
        <strain evidence="4 5">SAOS-164</strain>
    </source>
</reference>
<evidence type="ECO:0000256" key="2">
    <source>
        <dbReference type="SAM" id="SignalP"/>
    </source>
</evidence>
<organism evidence="4 5">
    <name type="scientific">Mangrovimicrobium sediminis</name>
    <dbReference type="NCBI Taxonomy" id="2562682"/>
    <lineage>
        <taxon>Bacteria</taxon>
        <taxon>Pseudomonadati</taxon>
        <taxon>Pseudomonadota</taxon>
        <taxon>Gammaproteobacteria</taxon>
        <taxon>Cellvibrionales</taxon>
        <taxon>Halieaceae</taxon>
        <taxon>Mangrovimicrobium</taxon>
    </lineage>
</organism>
<feature type="chain" id="PRO_5021215982" evidence="2">
    <location>
        <begin position="39"/>
        <end position="549"/>
    </location>
</feature>
<dbReference type="InterPro" id="IPR036249">
    <property type="entry name" value="Thioredoxin-like_sf"/>
</dbReference>
<keyword evidence="1 2" id="KW-0732">Signal</keyword>
<comment type="caution">
    <text evidence="4">The sequence shown here is derived from an EMBL/GenBank/DDBJ whole genome shotgun (WGS) entry which is preliminary data.</text>
</comment>
<gene>
    <name evidence="4" type="ORF">E4634_07160</name>
</gene>
<evidence type="ECO:0000313" key="5">
    <source>
        <dbReference type="Proteomes" id="UP000298050"/>
    </source>
</evidence>
<dbReference type="OrthoDB" id="5733562at2"/>
<sequence length="549" mass="60372">MWFWWYPWRRPMPARDLVMSCRRFALCFLALLLCACSADNKPAESAPEAEAASTAHAADKIAWFAGSVPQAFEHALETGKPVFLYWGAQWCPPCQQLKATIFRRPEFIQQTQLFVPVYLDGDTEQAQKYGEKFSVYGYPTVIIFRPDGTEITRIPGGMDLERYVGVLDVALNTLRPVGLLVESVQAGESLDAADWRLLAYYSWGQDSGKALGEQTLAQVAPVLAAACPENLADEKSHLQMLALESWLGNEERDTGLASQYREQLDRVLASPELSRSNLDTFMYYSGDIITTLAPSGGAQTLRDELLVPLAAVVADASVGVLTRLDALYGWTDAQLAALPEGASLGDADLAWVSGQIAQAREGLDTYERHAALNTIWQLYHKIGLDDEARDALTEGIEVSKQPYYFMSGMASLERKAGNTRDALDWYRRAWDAASGPATRVQWGSSYLLAQIDLSPEDAGGIRDTGRAVLAELAEQTDGLHHRSALRMQRVSRALLDWAAAEALEAGVFDQRQAVLATLRSGMEAVCALQSERPEVCDTFLVAEADTADT</sequence>
<evidence type="ECO:0000259" key="3">
    <source>
        <dbReference type="PROSITE" id="PS51352"/>
    </source>
</evidence>
<feature type="domain" description="Thioredoxin" evidence="3">
    <location>
        <begin position="40"/>
        <end position="172"/>
    </location>
</feature>
<dbReference type="Pfam" id="PF13899">
    <property type="entry name" value="Thioredoxin_7"/>
    <property type="match status" value="1"/>
</dbReference>
<evidence type="ECO:0000313" key="4">
    <source>
        <dbReference type="EMBL" id="TGD73913.1"/>
    </source>
</evidence>
<dbReference type="PANTHER" id="PTHR15337:SF11">
    <property type="entry name" value="THIOREDOXIN DOMAIN-CONTAINING PROTEIN"/>
    <property type="match status" value="1"/>
</dbReference>
<dbReference type="InterPro" id="IPR013766">
    <property type="entry name" value="Thioredoxin_domain"/>
</dbReference>
<dbReference type="Gene3D" id="3.40.30.10">
    <property type="entry name" value="Glutaredoxin"/>
    <property type="match status" value="1"/>
</dbReference>
<name>A0A4Z0M2J7_9GAMM</name>
<dbReference type="SUPFAM" id="SSF52833">
    <property type="entry name" value="Thioredoxin-like"/>
    <property type="match status" value="1"/>
</dbReference>
<evidence type="ECO:0000256" key="1">
    <source>
        <dbReference type="ARBA" id="ARBA00022729"/>
    </source>
</evidence>
<accession>A0A4Z0M2J7</accession>
<dbReference type="InterPro" id="IPR051099">
    <property type="entry name" value="AGR/TXD"/>
</dbReference>
<feature type="signal peptide" evidence="2">
    <location>
        <begin position="1"/>
        <end position="38"/>
    </location>
</feature>
<dbReference type="Proteomes" id="UP000298050">
    <property type="component" value="Unassembled WGS sequence"/>
</dbReference>